<reference evidence="3" key="2">
    <citation type="journal article" date="2017" name="J. Anim. Genet.">
        <title>Multiple reference genome sequences of hot pepper reveal the massive evolution of plant disease resistance genes by retroduplication.</title>
        <authorList>
            <person name="Kim S."/>
            <person name="Park J."/>
            <person name="Yeom S.-I."/>
            <person name="Kim Y.-M."/>
            <person name="Seo E."/>
            <person name="Kim K.-T."/>
            <person name="Kim M.-S."/>
            <person name="Lee J.M."/>
            <person name="Cheong K."/>
            <person name="Shin H.-S."/>
            <person name="Kim S.-B."/>
            <person name="Han K."/>
            <person name="Lee J."/>
            <person name="Park M."/>
            <person name="Lee H.-A."/>
            <person name="Lee H.-Y."/>
            <person name="Lee Y."/>
            <person name="Oh S."/>
            <person name="Lee J.H."/>
            <person name="Choi E."/>
            <person name="Choi E."/>
            <person name="Lee S.E."/>
            <person name="Jeon J."/>
            <person name="Kim H."/>
            <person name="Choi G."/>
            <person name="Song H."/>
            <person name="Lee J."/>
            <person name="Lee S.-C."/>
            <person name="Kwon J.-K."/>
            <person name="Lee H.-Y."/>
            <person name="Koo N."/>
            <person name="Hong Y."/>
            <person name="Kim R.W."/>
            <person name="Kang W.-H."/>
            <person name="Huh J.H."/>
            <person name="Kang B.-C."/>
            <person name="Yang T.-J."/>
            <person name="Lee Y.-H."/>
            <person name="Bennetzen J.L."/>
            <person name="Choi D."/>
        </authorList>
    </citation>
    <scope>NUCLEOTIDE SEQUENCE [LARGE SCALE GENOMIC DNA]</scope>
    <source>
        <strain evidence="3">cv. PBC81</strain>
    </source>
</reference>
<accession>A0A2G2WUK5</accession>
<dbReference type="PANTHER" id="PTHR45786">
    <property type="entry name" value="DNA BINDING PROTEIN-LIKE"/>
    <property type="match status" value="1"/>
</dbReference>
<name>A0A2G2WUK5_CAPBA</name>
<dbReference type="AlphaFoldDB" id="A0A2G2WUK5"/>
<proteinExistence type="predicted"/>
<dbReference type="PANTHER" id="PTHR45786:SF66">
    <property type="entry name" value="HOOK MOTIF PROTEIN, PUTATIVE-RELATED"/>
    <property type="match status" value="1"/>
</dbReference>
<organism evidence="2 3">
    <name type="scientific">Capsicum baccatum</name>
    <name type="common">Peruvian pepper</name>
    <dbReference type="NCBI Taxonomy" id="33114"/>
    <lineage>
        <taxon>Eukaryota</taxon>
        <taxon>Viridiplantae</taxon>
        <taxon>Streptophyta</taxon>
        <taxon>Embryophyta</taxon>
        <taxon>Tracheophyta</taxon>
        <taxon>Spermatophyta</taxon>
        <taxon>Magnoliopsida</taxon>
        <taxon>eudicotyledons</taxon>
        <taxon>Gunneridae</taxon>
        <taxon>Pentapetalae</taxon>
        <taxon>asterids</taxon>
        <taxon>lamiids</taxon>
        <taxon>Solanales</taxon>
        <taxon>Solanaceae</taxon>
        <taxon>Solanoideae</taxon>
        <taxon>Capsiceae</taxon>
        <taxon>Capsicum</taxon>
    </lineage>
</organism>
<protein>
    <recommendedName>
        <fullName evidence="1">Helitron helicase-like domain-containing protein</fullName>
    </recommendedName>
</protein>
<sequence>MYKGLEDAVLQGEIDPSSHGKRVILSSNFTGGARYMIQYYQDAMAIYKWVGYPDLFITFTCNPRWPEIIRFLKSRGLQPEDRPGILSRSIDHSSSSHAKSKYHNLTQDIDMQNVASSSTMERTHLLPDLNELPLLQENNDMDENVDVYEEVDVENA</sequence>
<feature type="domain" description="Helitron helicase-like" evidence="1">
    <location>
        <begin position="3"/>
        <end position="88"/>
    </location>
</feature>
<comment type="caution">
    <text evidence="2">The sequence shown here is derived from an EMBL/GenBank/DDBJ whole genome shotgun (WGS) entry which is preliminary data.</text>
</comment>
<dbReference type="OrthoDB" id="1928976at2759"/>
<dbReference type="Pfam" id="PF14214">
    <property type="entry name" value="Helitron_like_N"/>
    <property type="match status" value="1"/>
</dbReference>
<evidence type="ECO:0000313" key="2">
    <source>
        <dbReference type="EMBL" id="PHT48936.1"/>
    </source>
</evidence>
<keyword evidence="3" id="KW-1185">Reference proteome</keyword>
<dbReference type="EMBL" id="MLFT02000005">
    <property type="protein sequence ID" value="PHT48936.1"/>
    <property type="molecule type" value="Genomic_DNA"/>
</dbReference>
<dbReference type="InterPro" id="IPR025476">
    <property type="entry name" value="Helitron_helicase-like"/>
</dbReference>
<dbReference type="Proteomes" id="UP000224567">
    <property type="component" value="Unassembled WGS sequence"/>
</dbReference>
<evidence type="ECO:0000259" key="1">
    <source>
        <dbReference type="Pfam" id="PF14214"/>
    </source>
</evidence>
<evidence type="ECO:0000313" key="3">
    <source>
        <dbReference type="Proteomes" id="UP000224567"/>
    </source>
</evidence>
<gene>
    <name evidence="2" type="ORF">CQW23_13144</name>
</gene>
<reference evidence="2 3" key="1">
    <citation type="journal article" date="2017" name="Genome Biol.">
        <title>New reference genome sequences of hot pepper reveal the massive evolution of plant disease-resistance genes by retroduplication.</title>
        <authorList>
            <person name="Kim S."/>
            <person name="Park J."/>
            <person name="Yeom S.I."/>
            <person name="Kim Y.M."/>
            <person name="Seo E."/>
            <person name="Kim K.T."/>
            <person name="Kim M.S."/>
            <person name="Lee J.M."/>
            <person name="Cheong K."/>
            <person name="Shin H.S."/>
            <person name="Kim S.B."/>
            <person name="Han K."/>
            <person name="Lee J."/>
            <person name="Park M."/>
            <person name="Lee H.A."/>
            <person name="Lee H.Y."/>
            <person name="Lee Y."/>
            <person name="Oh S."/>
            <person name="Lee J.H."/>
            <person name="Choi E."/>
            <person name="Choi E."/>
            <person name="Lee S.E."/>
            <person name="Jeon J."/>
            <person name="Kim H."/>
            <person name="Choi G."/>
            <person name="Song H."/>
            <person name="Lee J."/>
            <person name="Lee S.C."/>
            <person name="Kwon J.K."/>
            <person name="Lee H.Y."/>
            <person name="Koo N."/>
            <person name="Hong Y."/>
            <person name="Kim R.W."/>
            <person name="Kang W.H."/>
            <person name="Huh J.H."/>
            <person name="Kang B.C."/>
            <person name="Yang T.J."/>
            <person name="Lee Y.H."/>
            <person name="Bennetzen J.L."/>
            <person name="Choi D."/>
        </authorList>
    </citation>
    <scope>NUCLEOTIDE SEQUENCE [LARGE SCALE GENOMIC DNA]</scope>
    <source>
        <strain evidence="3">cv. PBC81</strain>
    </source>
</reference>
<dbReference type="STRING" id="33114.A0A2G2WUK5"/>